<proteinExistence type="predicted"/>
<gene>
    <name evidence="3" type="ORF">Lche_1255</name>
</gene>
<dbReference type="Proteomes" id="UP000054921">
    <property type="component" value="Unassembled WGS sequence"/>
</dbReference>
<reference evidence="3 4" key="1">
    <citation type="submission" date="2015-11" db="EMBL/GenBank/DDBJ databases">
        <title>Genomic analysis of 38 Legionella species identifies large and diverse effector repertoires.</title>
        <authorList>
            <person name="Burstein D."/>
            <person name="Amaro F."/>
            <person name="Zusman T."/>
            <person name="Lifshitz Z."/>
            <person name="Cohen O."/>
            <person name="Gilbert J.A."/>
            <person name="Pupko T."/>
            <person name="Shuman H.A."/>
            <person name="Segal G."/>
        </authorList>
    </citation>
    <scope>NUCLEOTIDE SEQUENCE [LARGE SCALE GENOMIC DNA]</scope>
    <source>
        <strain evidence="3 4">ORW</strain>
    </source>
</reference>
<dbReference type="AlphaFoldDB" id="A0A0W0S6V2"/>
<dbReference type="RefSeq" id="WP_165481830.1">
    <property type="nucleotide sequence ID" value="NZ_CAAAIT010000002.1"/>
</dbReference>
<organism evidence="3 4">
    <name type="scientific">Legionella cherrii</name>
    <dbReference type="NCBI Taxonomy" id="28084"/>
    <lineage>
        <taxon>Bacteria</taxon>
        <taxon>Pseudomonadati</taxon>
        <taxon>Pseudomonadota</taxon>
        <taxon>Gammaproteobacteria</taxon>
        <taxon>Legionellales</taxon>
        <taxon>Legionellaceae</taxon>
        <taxon>Legionella</taxon>
    </lineage>
</organism>
<comment type="caution">
    <text evidence="3">The sequence shown here is derived from an EMBL/GenBank/DDBJ whole genome shotgun (WGS) entry which is preliminary data.</text>
</comment>
<dbReference type="EMBL" id="LNXW01000013">
    <property type="protein sequence ID" value="KTC79235.1"/>
    <property type="molecule type" value="Genomic_DNA"/>
</dbReference>
<dbReference type="STRING" id="28084.Lche_1255"/>
<evidence type="ECO:0000313" key="4">
    <source>
        <dbReference type="Proteomes" id="UP000054921"/>
    </source>
</evidence>
<name>A0A0W0S6V2_9GAMM</name>
<feature type="region of interest" description="Disordered" evidence="1">
    <location>
        <begin position="24"/>
        <end position="57"/>
    </location>
</feature>
<keyword evidence="2" id="KW-0732">Signal</keyword>
<dbReference type="PROSITE" id="PS51257">
    <property type="entry name" value="PROKAR_LIPOPROTEIN"/>
    <property type="match status" value="1"/>
</dbReference>
<evidence type="ECO:0000256" key="2">
    <source>
        <dbReference type="SAM" id="SignalP"/>
    </source>
</evidence>
<feature type="signal peptide" evidence="2">
    <location>
        <begin position="1"/>
        <end position="21"/>
    </location>
</feature>
<evidence type="ECO:0000313" key="3">
    <source>
        <dbReference type="EMBL" id="KTC79235.1"/>
    </source>
</evidence>
<feature type="chain" id="PRO_5006911656" evidence="2">
    <location>
        <begin position="22"/>
        <end position="57"/>
    </location>
</feature>
<sequence length="57" mass="5842">MNRFALIAATGVLALALTACGEQNNKQPTAGTENTTTTTTQPASNQPAGGTQNQTQH</sequence>
<accession>A0A0W0S6V2</accession>
<dbReference type="PATRIC" id="fig|28084.5.peg.1368"/>
<protein>
    <submittedName>
        <fullName evidence="3">Uncharacterized protein</fullName>
    </submittedName>
</protein>
<feature type="compositionally biased region" description="Low complexity" evidence="1">
    <location>
        <begin position="27"/>
        <end position="48"/>
    </location>
</feature>
<evidence type="ECO:0000256" key="1">
    <source>
        <dbReference type="SAM" id="MobiDB-lite"/>
    </source>
</evidence>